<evidence type="ECO:0000256" key="7">
    <source>
        <dbReference type="SAM" id="Coils"/>
    </source>
</evidence>
<evidence type="ECO:0000256" key="6">
    <source>
        <dbReference type="ARBA" id="ARBA00023273"/>
    </source>
</evidence>
<feature type="coiled-coil region" evidence="7">
    <location>
        <begin position="286"/>
        <end position="337"/>
    </location>
</feature>
<dbReference type="EnsemblMetazoa" id="CLYHEMT023380.2">
    <property type="protein sequence ID" value="CLYHEMP023380.2"/>
    <property type="gene ID" value="CLYHEMG023380"/>
</dbReference>
<dbReference type="InterPro" id="IPR038844">
    <property type="entry name" value="CFAP157"/>
</dbReference>
<dbReference type="PANTHER" id="PTHR31954">
    <property type="entry name" value="CILIA- AND FLAGELLA-ASSOCIATED PROTEIN 157"/>
    <property type="match status" value="1"/>
</dbReference>
<feature type="compositionally biased region" description="Basic residues" evidence="8">
    <location>
        <begin position="1"/>
        <end position="13"/>
    </location>
</feature>
<keyword evidence="10" id="KW-1185">Reference proteome</keyword>
<name>A0A7M5XI24_9CNID</name>
<sequence length="511" mass="59048">MAKKKKGGKKSGKNKSATKSAKSNSVTVDKIFDELSREFYLVQIRDLELKISRYQTKCDELDLRNKDLEKQFDQQASDKKEIVSFLKKQLEQRSDEIADLQEKIIGVQQAKDIQKDKYEVEITTVKTEMQEVKDQLTSENMVLQGKLTSLEEFRVQKETLLNKFADMEQLLRDKEEDHKEQIYQLERKAVVDKDRLKKEMILRVNTVAAEFRKVSNKQMADTTKRTIRENVMINSQLSKMSDKTVELITENDEIKLKNKNHKQHLDVLEGTEKELIRKNAANQKLIRMLTAKAREQEETLMDFMEKESSYKKLESDHAKLEEVLETLQKDHGSFNEEHLALTERYQELKKERDTVLDDKNYLIGILSDATQVLKQALQHEDPTEDAGRVEMKNTNLLYKVIEILKVAVEMGVGIQLDDFLAKRTLIAKKKLHCGLPSQMTMQSPPHAAHYKLGDLGIVPPRKKSPTKKKTDKTKAVYCSDEQLAKGTPRHSAYDFVQSRTVKLPKIPSPVQ</sequence>
<feature type="region of interest" description="Disordered" evidence="8">
    <location>
        <begin position="455"/>
        <end position="475"/>
    </location>
</feature>
<dbReference type="AlphaFoldDB" id="A0A7M5XI24"/>
<dbReference type="GO" id="GO:0036064">
    <property type="term" value="C:ciliary basal body"/>
    <property type="evidence" value="ECO:0007669"/>
    <property type="project" value="TreeGrafter"/>
</dbReference>
<keyword evidence="5" id="KW-0969">Cilium</keyword>
<dbReference type="GeneID" id="136810003"/>
<feature type="coiled-coil region" evidence="7">
    <location>
        <begin position="44"/>
        <end position="177"/>
    </location>
</feature>
<proteinExistence type="inferred from homology"/>
<dbReference type="PANTHER" id="PTHR31954:SF1">
    <property type="entry name" value="CILIA- AND FLAGELLA-ASSOCIATED PROTEIN 157"/>
    <property type="match status" value="1"/>
</dbReference>
<dbReference type="OrthoDB" id="166611at2759"/>
<evidence type="ECO:0000256" key="2">
    <source>
        <dbReference type="ARBA" id="ARBA00010841"/>
    </source>
</evidence>
<evidence type="ECO:0000256" key="1">
    <source>
        <dbReference type="ARBA" id="ARBA00004138"/>
    </source>
</evidence>
<protein>
    <recommendedName>
        <fullName evidence="3">Cilia- and flagella-associated protein 157</fullName>
    </recommendedName>
</protein>
<keyword evidence="6" id="KW-0966">Cell projection</keyword>
<accession>A0A7M5XI24</accession>
<feature type="compositionally biased region" description="Low complexity" evidence="8">
    <location>
        <begin position="14"/>
        <end position="24"/>
    </location>
</feature>
<comment type="subcellular location">
    <subcellularLocation>
        <location evidence="1">Cell projection</location>
        <location evidence="1">Cilium</location>
    </subcellularLocation>
</comment>
<feature type="region of interest" description="Disordered" evidence="8">
    <location>
        <begin position="1"/>
        <end position="24"/>
    </location>
</feature>
<evidence type="ECO:0000256" key="4">
    <source>
        <dbReference type="ARBA" id="ARBA00023054"/>
    </source>
</evidence>
<evidence type="ECO:0000256" key="5">
    <source>
        <dbReference type="ARBA" id="ARBA00023069"/>
    </source>
</evidence>
<dbReference type="Proteomes" id="UP000594262">
    <property type="component" value="Unplaced"/>
</dbReference>
<dbReference type="EnsemblMetazoa" id="CLYHEMT023380.3">
    <property type="protein sequence ID" value="CLYHEMP023380.3"/>
    <property type="gene ID" value="CLYHEMG023380"/>
</dbReference>
<comment type="similarity">
    <text evidence="2">Belongs to the CFAP157 family.</text>
</comment>
<evidence type="ECO:0000256" key="3">
    <source>
        <dbReference type="ARBA" id="ARBA00014087"/>
    </source>
</evidence>
<keyword evidence="4 7" id="KW-0175">Coiled coil</keyword>
<dbReference type="GO" id="GO:0008017">
    <property type="term" value="F:microtubule binding"/>
    <property type="evidence" value="ECO:0007669"/>
    <property type="project" value="TreeGrafter"/>
</dbReference>
<dbReference type="RefSeq" id="XP_066922675.1">
    <property type="nucleotide sequence ID" value="XM_067066574.1"/>
</dbReference>
<organism evidence="9 10">
    <name type="scientific">Clytia hemisphaerica</name>
    <dbReference type="NCBI Taxonomy" id="252671"/>
    <lineage>
        <taxon>Eukaryota</taxon>
        <taxon>Metazoa</taxon>
        <taxon>Cnidaria</taxon>
        <taxon>Hydrozoa</taxon>
        <taxon>Hydroidolina</taxon>
        <taxon>Leptothecata</taxon>
        <taxon>Obeliida</taxon>
        <taxon>Clytiidae</taxon>
        <taxon>Clytia</taxon>
    </lineage>
</organism>
<evidence type="ECO:0000256" key="8">
    <source>
        <dbReference type="SAM" id="MobiDB-lite"/>
    </source>
</evidence>
<feature type="compositionally biased region" description="Basic residues" evidence="8">
    <location>
        <begin position="460"/>
        <end position="471"/>
    </location>
</feature>
<evidence type="ECO:0000313" key="10">
    <source>
        <dbReference type="Proteomes" id="UP000594262"/>
    </source>
</evidence>
<dbReference type="EnsemblMetazoa" id="CLYHEMT023380.1">
    <property type="protein sequence ID" value="CLYHEMP023380.1"/>
    <property type="gene ID" value="CLYHEMG023380"/>
</dbReference>
<evidence type="ECO:0000313" key="9">
    <source>
        <dbReference type="EnsemblMetazoa" id="CLYHEMP023380.1"/>
    </source>
</evidence>
<reference evidence="9" key="1">
    <citation type="submission" date="2021-01" db="UniProtKB">
        <authorList>
            <consortium name="EnsemblMetazoa"/>
        </authorList>
    </citation>
    <scope>IDENTIFICATION</scope>
</reference>